<dbReference type="WBParaSite" id="JU765_v2.g13065.t1">
    <property type="protein sequence ID" value="JU765_v2.g13065.t1"/>
    <property type="gene ID" value="JU765_v2.g13065"/>
</dbReference>
<evidence type="ECO:0000313" key="1">
    <source>
        <dbReference type="Proteomes" id="UP000887576"/>
    </source>
</evidence>
<sequence>MGIVLSCVSQLLPRNFHRSSNGIPPRANPVPSDIQNNIEEGVSVTQRASNGTYFGTHFLMGGERFDVAKPDTFLFGDNSDLELIGMKPVDYPYHVRGLSHPFKVLNSLINVRRDSVKFVKVDSEESCYRLEFVFDSDTDCYIQIHFFAKEVVEGNDICFKSKNNQPSSEKVNFSLGAEQSFNQFLFYPQNYNFPFHYEGGIFFPVVIEVRAYANLEKKSPTQVQATLCSIERSSDQTAAYILKPLKQKLIVDGVTYLMQEIYGIENKEMSAKSIDDNSAECIICMGMPRDTVILPCRHLCICCGCAEALRFRLQNCPICRSPFKGLFRFLPANLEGLPNQPARMTLVEALNGSNTHATEEGNDLNRRDVHFDVSRHSNKKQRKGKASKAPTQQAPIIDHRSVEIEMQPMTSESSQNNDISADLSTTQEHTTAEVPQFLPHATVVRVSSDSTNLSNLPETQSNIENRPISKSVL</sequence>
<reference evidence="2" key="1">
    <citation type="submission" date="2022-11" db="UniProtKB">
        <authorList>
            <consortium name="WormBaseParasite"/>
        </authorList>
    </citation>
    <scope>IDENTIFICATION</scope>
</reference>
<evidence type="ECO:0000313" key="2">
    <source>
        <dbReference type="WBParaSite" id="JU765_v2.g13065.t1"/>
    </source>
</evidence>
<accession>A0AC34Q5X1</accession>
<organism evidence="1 2">
    <name type="scientific">Panagrolaimus sp. JU765</name>
    <dbReference type="NCBI Taxonomy" id="591449"/>
    <lineage>
        <taxon>Eukaryota</taxon>
        <taxon>Metazoa</taxon>
        <taxon>Ecdysozoa</taxon>
        <taxon>Nematoda</taxon>
        <taxon>Chromadorea</taxon>
        <taxon>Rhabditida</taxon>
        <taxon>Tylenchina</taxon>
        <taxon>Panagrolaimomorpha</taxon>
        <taxon>Panagrolaimoidea</taxon>
        <taxon>Panagrolaimidae</taxon>
        <taxon>Panagrolaimus</taxon>
    </lineage>
</organism>
<proteinExistence type="predicted"/>
<dbReference type="Proteomes" id="UP000887576">
    <property type="component" value="Unplaced"/>
</dbReference>
<name>A0AC34Q5X1_9BILA</name>
<protein>
    <submittedName>
        <fullName evidence="2">RING-type E3 ubiquitin transferase</fullName>
    </submittedName>
</protein>